<dbReference type="SUPFAM" id="SSF52540">
    <property type="entry name" value="P-loop containing nucleoside triphosphate hydrolases"/>
    <property type="match status" value="1"/>
</dbReference>
<reference evidence="5" key="1">
    <citation type="journal article" date="2021" name="PeerJ">
        <title>Extensive microbial diversity within the chicken gut microbiome revealed by metagenomics and culture.</title>
        <authorList>
            <person name="Gilroy R."/>
            <person name="Ravi A."/>
            <person name="Getino M."/>
            <person name="Pursley I."/>
            <person name="Horton D.L."/>
            <person name="Alikhan N.F."/>
            <person name="Baker D."/>
            <person name="Gharbi K."/>
            <person name="Hall N."/>
            <person name="Watson M."/>
            <person name="Adriaenssens E.M."/>
            <person name="Foster-Nyarko E."/>
            <person name="Jarju S."/>
            <person name="Secka A."/>
            <person name="Antonio M."/>
            <person name="Oren A."/>
            <person name="Chaudhuri R.R."/>
            <person name="La Ragione R."/>
            <person name="Hildebrand F."/>
            <person name="Pallen M.J."/>
        </authorList>
    </citation>
    <scope>NUCLEOTIDE SEQUENCE</scope>
    <source>
        <strain evidence="5">ChiBcec15-3976</strain>
    </source>
</reference>
<name>A0A9D2RBS1_9FIRM</name>
<dbReference type="GO" id="GO:0015937">
    <property type="term" value="P:coenzyme A biosynthetic process"/>
    <property type="evidence" value="ECO:0007669"/>
    <property type="project" value="UniProtKB-UniRule"/>
</dbReference>
<dbReference type="PANTHER" id="PTHR10695">
    <property type="entry name" value="DEPHOSPHO-COA KINASE-RELATED"/>
    <property type="match status" value="1"/>
</dbReference>
<dbReference type="EC" id="2.7.1.24" evidence="3 4"/>
<dbReference type="InterPro" id="IPR027417">
    <property type="entry name" value="P-loop_NTPase"/>
</dbReference>
<proteinExistence type="inferred from homology"/>
<evidence type="ECO:0000256" key="3">
    <source>
        <dbReference type="HAMAP-Rule" id="MF_00376"/>
    </source>
</evidence>
<keyword evidence="3" id="KW-0963">Cytoplasm</keyword>
<evidence type="ECO:0000256" key="1">
    <source>
        <dbReference type="ARBA" id="ARBA00022741"/>
    </source>
</evidence>
<dbReference type="CDD" id="cd02022">
    <property type="entry name" value="DPCK"/>
    <property type="match status" value="1"/>
</dbReference>
<dbReference type="AlphaFoldDB" id="A0A9D2RBS1"/>
<comment type="pathway">
    <text evidence="3">Cofactor biosynthesis; coenzyme A biosynthesis; CoA from (R)-pantothenate: step 5/5.</text>
</comment>
<dbReference type="GO" id="GO:0005524">
    <property type="term" value="F:ATP binding"/>
    <property type="evidence" value="ECO:0007669"/>
    <property type="project" value="UniProtKB-UniRule"/>
</dbReference>
<accession>A0A9D2RBS1</accession>
<dbReference type="NCBIfam" id="TIGR00152">
    <property type="entry name" value="dephospho-CoA kinase"/>
    <property type="match status" value="1"/>
</dbReference>
<comment type="function">
    <text evidence="3">Catalyzes the phosphorylation of the 3'-hydroxyl group of dephosphocoenzyme A to form coenzyme A.</text>
</comment>
<reference evidence="5" key="2">
    <citation type="submission" date="2021-04" db="EMBL/GenBank/DDBJ databases">
        <authorList>
            <person name="Gilroy R."/>
        </authorList>
    </citation>
    <scope>NUCLEOTIDE SEQUENCE</scope>
    <source>
        <strain evidence="5">ChiBcec15-3976</strain>
    </source>
</reference>
<keyword evidence="2 3" id="KW-0067">ATP-binding</keyword>
<comment type="catalytic activity">
    <reaction evidence="3">
        <text>3'-dephospho-CoA + ATP = ADP + CoA + H(+)</text>
        <dbReference type="Rhea" id="RHEA:18245"/>
        <dbReference type="ChEBI" id="CHEBI:15378"/>
        <dbReference type="ChEBI" id="CHEBI:30616"/>
        <dbReference type="ChEBI" id="CHEBI:57287"/>
        <dbReference type="ChEBI" id="CHEBI:57328"/>
        <dbReference type="ChEBI" id="CHEBI:456216"/>
        <dbReference type="EC" id="2.7.1.24"/>
    </reaction>
</comment>
<dbReference type="Pfam" id="PF01121">
    <property type="entry name" value="CoaE"/>
    <property type="match status" value="1"/>
</dbReference>
<keyword evidence="1 3" id="KW-0547">Nucleotide-binding</keyword>
<evidence type="ECO:0000256" key="4">
    <source>
        <dbReference type="NCBIfam" id="TIGR00152"/>
    </source>
</evidence>
<dbReference type="PANTHER" id="PTHR10695:SF46">
    <property type="entry name" value="BIFUNCTIONAL COENZYME A SYNTHASE-RELATED"/>
    <property type="match status" value="1"/>
</dbReference>
<comment type="caution">
    <text evidence="5">The sequence shown here is derived from an EMBL/GenBank/DDBJ whole genome shotgun (WGS) entry which is preliminary data.</text>
</comment>
<dbReference type="EMBL" id="DWUU01000021">
    <property type="protein sequence ID" value="HJD41930.1"/>
    <property type="molecule type" value="Genomic_DNA"/>
</dbReference>
<protein>
    <recommendedName>
        <fullName evidence="3 4">Dephospho-CoA kinase</fullName>
        <ecNumber evidence="3 4">2.7.1.24</ecNumber>
    </recommendedName>
    <alternativeName>
        <fullName evidence="3">Dephosphocoenzyme A kinase</fullName>
    </alternativeName>
</protein>
<dbReference type="HAMAP" id="MF_00376">
    <property type="entry name" value="Dephospho_CoA_kinase"/>
    <property type="match status" value="1"/>
</dbReference>
<dbReference type="Gene3D" id="3.40.50.300">
    <property type="entry name" value="P-loop containing nucleotide triphosphate hydrolases"/>
    <property type="match status" value="1"/>
</dbReference>
<comment type="similarity">
    <text evidence="3">Belongs to the CoaE family.</text>
</comment>
<keyword evidence="3 5" id="KW-0418">Kinase</keyword>
<dbReference type="InterPro" id="IPR001977">
    <property type="entry name" value="Depp_CoAkinase"/>
</dbReference>
<organism evidence="5 6">
    <name type="scientific">Candidatus Mediterraneibacter quadrami</name>
    <dbReference type="NCBI Taxonomy" id="2838684"/>
    <lineage>
        <taxon>Bacteria</taxon>
        <taxon>Bacillati</taxon>
        <taxon>Bacillota</taxon>
        <taxon>Clostridia</taxon>
        <taxon>Lachnospirales</taxon>
        <taxon>Lachnospiraceae</taxon>
        <taxon>Mediterraneibacter</taxon>
    </lineage>
</organism>
<dbReference type="GO" id="GO:0004140">
    <property type="term" value="F:dephospho-CoA kinase activity"/>
    <property type="evidence" value="ECO:0007669"/>
    <property type="project" value="UniProtKB-UniRule"/>
</dbReference>
<evidence type="ECO:0000256" key="2">
    <source>
        <dbReference type="ARBA" id="ARBA00022840"/>
    </source>
</evidence>
<dbReference type="PROSITE" id="PS51219">
    <property type="entry name" value="DPCK"/>
    <property type="match status" value="1"/>
</dbReference>
<feature type="binding site" evidence="3">
    <location>
        <begin position="11"/>
        <end position="16"/>
    </location>
    <ligand>
        <name>ATP</name>
        <dbReference type="ChEBI" id="CHEBI:30616"/>
    </ligand>
</feature>
<comment type="subcellular location">
    <subcellularLocation>
        <location evidence="3">Cytoplasm</location>
    </subcellularLocation>
</comment>
<keyword evidence="3 5" id="KW-0808">Transferase</keyword>
<gene>
    <name evidence="3 5" type="primary">coaE</name>
    <name evidence="5" type="ORF">H9910_02820</name>
</gene>
<dbReference type="Proteomes" id="UP000823909">
    <property type="component" value="Unassembled WGS sequence"/>
</dbReference>
<sequence>MKVLGITGGVGSGKSRVLDYLEEAYGAVICRMDDTARELQQKGTRCFERIVEKFGSGILSADGELDRTALGALAFSDDKKLRELNAIVHPEVIREVRQRIRECEERGCPLFVVESALLPDVGRELCDELWYIYADEEVRRQRLRASRGYTDEKITQMIASQPGEERFRAACAVVIDNSGDFEDTMRQTGEHLKR</sequence>
<keyword evidence="3" id="KW-0173">Coenzyme A biosynthesis</keyword>
<dbReference type="GO" id="GO:0005737">
    <property type="term" value="C:cytoplasm"/>
    <property type="evidence" value="ECO:0007669"/>
    <property type="project" value="UniProtKB-SubCell"/>
</dbReference>
<evidence type="ECO:0000313" key="5">
    <source>
        <dbReference type="EMBL" id="HJD41930.1"/>
    </source>
</evidence>
<evidence type="ECO:0000313" key="6">
    <source>
        <dbReference type="Proteomes" id="UP000823909"/>
    </source>
</evidence>